<protein>
    <recommendedName>
        <fullName evidence="3">DNA-binding protein</fullName>
    </recommendedName>
</protein>
<name>A0A841GBL6_9GAMM</name>
<dbReference type="EMBL" id="JACHGR010000002">
    <property type="protein sequence ID" value="MBB6055007.1"/>
    <property type="molecule type" value="Genomic_DNA"/>
</dbReference>
<keyword evidence="2" id="KW-1185">Reference proteome</keyword>
<reference evidence="1 2" key="1">
    <citation type="submission" date="2020-08" db="EMBL/GenBank/DDBJ databases">
        <title>Genomic Encyclopedia of Type Strains, Phase IV (KMG-IV): sequencing the most valuable type-strain genomes for metagenomic binning, comparative biology and taxonomic classification.</title>
        <authorList>
            <person name="Goeker M."/>
        </authorList>
    </citation>
    <scope>NUCLEOTIDE SEQUENCE [LARGE SCALE GENOMIC DNA]</scope>
    <source>
        <strain evidence="1 2">DSM 22975</strain>
    </source>
</reference>
<proteinExistence type="predicted"/>
<dbReference type="RefSeq" id="WP_188025791.1">
    <property type="nucleotide sequence ID" value="NZ_JACHGR010000002.1"/>
</dbReference>
<gene>
    <name evidence="1" type="ORF">HNR75_000879</name>
</gene>
<evidence type="ECO:0000313" key="2">
    <source>
        <dbReference type="Proteomes" id="UP000585721"/>
    </source>
</evidence>
<accession>A0A841GBL6</accession>
<dbReference type="AlphaFoldDB" id="A0A841GBL6"/>
<dbReference type="Proteomes" id="UP000585721">
    <property type="component" value="Unassembled WGS sequence"/>
</dbReference>
<evidence type="ECO:0008006" key="3">
    <source>
        <dbReference type="Google" id="ProtNLM"/>
    </source>
</evidence>
<comment type="caution">
    <text evidence="1">The sequence shown here is derived from an EMBL/GenBank/DDBJ whole genome shotgun (WGS) entry which is preliminary data.</text>
</comment>
<organism evidence="1 2">
    <name type="scientific">Tolumonas osonensis</name>
    <dbReference type="NCBI Taxonomy" id="675874"/>
    <lineage>
        <taxon>Bacteria</taxon>
        <taxon>Pseudomonadati</taxon>
        <taxon>Pseudomonadota</taxon>
        <taxon>Gammaproteobacteria</taxon>
        <taxon>Aeromonadales</taxon>
        <taxon>Aeromonadaceae</taxon>
        <taxon>Tolumonas</taxon>
    </lineage>
</organism>
<sequence>MIYRMSKGWLLNKFKSSIENHEDYIVESREAARFLGISVRELKESILKTGKLNGFASPRAYKVGNQYYFFINELHAIKA</sequence>
<evidence type="ECO:0000313" key="1">
    <source>
        <dbReference type="EMBL" id="MBB6055007.1"/>
    </source>
</evidence>